<dbReference type="InterPro" id="IPR036388">
    <property type="entry name" value="WH-like_DNA-bd_sf"/>
</dbReference>
<dbReference type="GO" id="GO:0003700">
    <property type="term" value="F:DNA-binding transcription factor activity"/>
    <property type="evidence" value="ECO:0007669"/>
    <property type="project" value="InterPro"/>
</dbReference>
<dbReference type="SUPFAM" id="SSF53850">
    <property type="entry name" value="Periplasmic binding protein-like II"/>
    <property type="match status" value="1"/>
</dbReference>
<dbReference type="STRING" id="320778.ABT57_08540"/>
<dbReference type="Pfam" id="PF03466">
    <property type="entry name" value="LysR_substrate"/>
    <property type="match status" value="1"/>
</dbReference>
<organism evidence="7 8">
    <name type="scientific">Photobacterium ganghwense</name>
    <dbReference type="NCBI Taxonomy" id="320778"/>
    <lineage>
        <taxon>Bacteria</taxon>
        <taxon>Pseudomonadati</taxon>
        <taxon>Pseudomonadota</taxon>
        <taxon>Gammaproteobacteria</taxon>
        <taxon>Vibrionales</taxon>
        <taxon>Vibrionaceae</taxon>
        <taxon>Photobacterium</taxon>
    </lineage>
</organism>
<dbReference type="PANTHER" id="PTHR30126:SF98">
    <property type="entry name" value="HTH-TYPE TRANSCRIPTIONAL ACTIVATOR BAUR"/>
    <property type="match status" value="1"/>
</dbReference>
<dbReference type="Gene3D" id="3.40.190.290">
    <property type="match status" value="1"/>
</dbReference>
<evidence type="ECO:0000313" key="8">
    <source>
        <dbReference type="Proteomes" id="UP000035909"/>
    </source>
</evidence>
<evidence type="ECO:0000256" key="4">
    <source>
        <dbReference type="ARBA" id="ARBA00023163"/>
    </source>
</evidence>
<comment type="caution">
    <text evidence="7">The sequence shown here is derived from an EMBL/GenBank/DDBJ whole genome shotgun (WGS) entry which is preliminary data.</text>
</comment>
<dbReference type="Proteomes" id="UP000035909">
    <property type="component" value="Unassembled WGS sequence"/>
</dbReference>
<accession>A0A0J1HFZ4</accession>
<dbReference type="InterPro" id="IPR005119">
    <property type="entry name" value="LysR_subst-bd"/>
</dbReference>
<dbReference type="CDD" id="cd05466">
    <property type="entry name" value="PBP2_LTTR_substrate"/>
    <property type="match status" value="1"/>
</dbReference>
<keyword evidence="8" id="KW-1185">Reference proteome</keyword>
<proteinExistence type="inferred from homology"/>
<evidence type="ECO:0000256" key="3">
    <source>
        <dbReference type="ARBA" id="ARBA00023125"/>
    </source>
</evidence>
<keyword evidence="3" id="KW-0238">DNA-binding</keyword>
<dbReference type="AlphaFoldDB" id="A0A0J1HFZ4"/>
<dbReference type="RefSeq" id="WP_047884728.1">
    <property type="nucleotide sequence ID" value="NZ_LDOU01000006.1"/>
</dbReference>
<evidence type="ECO:0000259" key="6">
    <source>
        <dbReference type="PROSITE" id="PS50931"/>
    </source>
</evidence>
<name>A0A0J1HFZ4_9GAMM</name>
<protein>
    <submittedName>
        <fullName evidence="7">LuxR family transcriptional regulator</fullName>
    </submittedName>
</protein>
<dbReference type="PATRIC" id="fig|320778.3.peg.1852"/>
<dbReference type="InterPro" id="IPR036390">
    <property type="entry name" value="WH_DNA-bd_sf"/>
</dbReference>
<evidence type="ECO:0000256" key="5">
    <source>
        <dbReference type="SAM" id="Coils"/>
    </source>
</evidence>
<feature type="domain" description="HTH lysR-type" evidence="6">
    <location>
        <begin position="18"/>
        <end position="75"/>
    </location>
</feature>
<dbReference type="PROSITE" id="PS50931">
    <property type="entry name" value="HTH_LYSR"/>
    <property type="match status" value="1"/>
</dbReference>
<comment type="similarity">
    <text evidence="1">Belongs to the LysR transcriptional regulatory family.</text>
</comment>
<dbReference type="EMBL" id="LDOU01000006">
    <property type="protein sequence ID" value="KLV10563.1"/>
    <property type="molecule type" value="Genomic_DNA"/>
</dbReference>
<keyword evidence="4" id="KW-0804">Transcription</keyword>
<feature type="coiled-coil region" evidence="5">
    <location>
        <begin position="85"/>
        <end position="112"/>
    </location>
</feature>
<evidence type="ECO:0000313" key="7">
    <source>
        <dbReference type="EMBL" id="KLV10563.1"/>
    </source>
</evidence>
<dbReference type="InterPro" id="IPR000847">
    <property type="entry name" value="LysR_HTH_N"/>
</dbReference>
<evidence type="ECO:0000256" key="2">
    <source>
        <dbReference type="ARBA" id="ARBA00023015"/>
    </source>
</evidence>
<dbReference type="GO" id="GO:0000976">
    <property type="term" value="F:transcription cis-regulatory region binding"/>
    <property type="evidence" value="ECO:0007669"/>
    <property type="project" value="TreeGrafter"/>
</dbReference>
<evidence type="ECO:0000256" key="1">
    <source>
        <dbReference type="ARBA" id="ARBA00009437"/>
    </source>
</evidence>
<dbReference type="SUPFAM" id="SSF46785">
    <property type="entry name" value="Winged helix' DNA-binding domain"/>
    <property type="match status" value="1"/>
</dbReference>
<dbReference type="PANTHER" id="PTHR30126">
    <property type="entry name" value="HTH-TYPE TRANSCRIPTIONAL REGULATOR"/>
    <property type="match status" value="1"/>
</dbReference>
<sequence length="304" mass="34869">MKKLNNRRKSIINQITDFDIKLIRLFKTVVECGSYTAAEPVLGITKSAISLQMSDLEKRLNMKLCHRGRGGITLTDEGEAVLESADILLASIEQFRNDVNQINNELRGELNIALVNNLVTQPHMKITRALKHIRKMSEKININITMSMPVDIEKGLIDGRFHVGAFPTNNKSNNFDYRALYSENYFLYCSHEHPFFSESDQEIERLKHTNAVITRHRMSPEVSDLYQQLKCTATASDHEGIAFLILTGTYIGFLPQHYADYWCAKGQMRPLFPEVFNFSSDISLVTKSRLKHNQIINKFIELIE</sequence>
<keyword evidence="5" id="KW-0175">Coiled coil</keyword>
<dbReference type="Gene3D" id="1.10.10.10">
    <property type="entry name" value="Winged helix-like DNA-binding domain superfamily/Winged helix DNA-binding domain"/>
    <property type="match status" value="1"/>
</dbReference>
<keyword evidence="2" id="KW-0805">Transcription regulation</keyword>
<dbReference type="Pfam" id="PF00126">
    <property type="entry name" value="HTH_1"/>
    <property type="match status" value="1"/>
</dbReference>
<gene>
    <name evidence="7" type="ORF">ABT57_08540</name>
</gene>
<reference evidence="7 8" key="1">
    <citation type="submission" date="2015-05" db="EMBL/GenBank/DDBJ databases">
        <title>Photobacterium galathea sp. nov.</title>
        <authorList>
            <person name="Machado H."/>
            <person name="Gram L."/>
        </authorList>
    </citation>
    <scope>NUCLEOTIDE SEQUENCE [LARGE SCALE GENOMIC DNA]</scope>
    <source>
        <strain evidence="7 8">DSM 22954</strain>
    </source>
</reference>
<dbReference type="OrthoDB" id="8587655at2"/>